<comment type="caution">
    <text evidence="2">The sequence shown here is derived from an EMBL/GenBank/DDBJ whole genome shotgun (WGS) entry which is preliminary data.</text>
</comment>
<protein>
    <submittedName>
        <fullName evidence="2">Uncharacterized protein</fullName>
    </submittedName>
</protein>
<dbReference type="Proteomes" id="UP000267049">
    <property type="component" value="Unassembled WGS sequence"/>
</dbReference>
<dbReference type="AlphaFoldDB" id="A0A3M8T021"/>
<accession>A0A3M8T021</accession>
<feature type="transmembrane region" description="Helical" evidence="1">
    <location>
        <begin position="66"/>
        <end position="89"/>
    </location>
</feature>
<sequence length="103" mass="11183">MRWEAPMGIAIGILSGFLIYFGVAVFTAHRSWKAFWINFGVAILLLSLLAASHTDHTTSADGLVELFLVALFVVLFIVTGFAWLCSLLIRAADNASQDPGIDV</sequence>
<organism evidence="2 3">
    <name type="scientific">Montanilutibacter psychrotolerans</name>
    <dbReference type="NCBI Taxonomy" id="1327343"/>
    <lineage>
        <taxon>Bacteria</taxon>
        <taxon>Pseudomonadati</taxon>
        <taxon>Pseudomonadota</taxon>
        <taxon>Gammaproteobacteria</taxon>
        <taxon>Lysobacterales</taxon>
        <taxon>Lysobacteraceae</taxon>
        <taxon>Montanilutibacter</taxon>
    </lineage>
</organism>
<feature type="transmembrane region" description="Helical" evidence="1">
    <location>
        <begin position="35"/>
        <end position="54"/>
    </location>
</feature>
<dbReference type="EMBL" id="RIBS01000003">
    <property type="protein sequence ID" value="RNF84480.1"/>
    <property type="molecule type" value="Genomic_DNA"/>
</dbReference>
<reference evidence="2 3" key="1">
    <citation type="submission" date="2018-11" db="EMBL/GenBank/DDBJ databases">
        <title>Lysobacter cryohumiis sp. nov., isolated from soil in the Tianshan Mountains, Xinjiang, China.</title>
        <authorList>
            <person name="Luo Y."/>
            <person name="Sheng H."/>
        </authorList>
    </citation>
    <scope>NUCLEOTIDE SEQUENCE [LARGE SCALE GENOMIC DNA]</scope>
    <source>
        <strain evidence="2 3">ZS60</strain>
    </source>
</reference>
<keyword evidence="1" id="KW-0472">Membrane</keyword>
<evidence type="ECO:0000313" key="2">
    <source>
        <dbReference type="EMBL" id="RNF84480.1"/>
    </source>
</evidence>
<evidence type="ECO:0000313" key="3">
    <source>
        <dbReference type="Proteomes" id="UP000267049"/>
    </source>
</evidence>
<name>A0A3M8T021_9GAMM</name>
<keyword evidence="1" id="KW-0812">Transmembrane</keyword>
<keyword evidence="1" id="KW-1133">Transmembrane helix</keyword>
<keyword evidence="3" id="KW-1185">Reference proteome</keyword>
<feature type="transmembrane region" description="Helical" evidence="1">
    <location>
        <begin position="6"/>
        <end position="28"/>
    </location>
</feature>
<proteinExistence type="predicted"/>
<gene>
    <name evidence="2" type="ORF">EER27_08925</name>
</gene>
<evidence type="ECO:0000256" key="1">
    <source>
        <dbReference type="SAM" id="Phobius"/>
    </source>
</evidence>